<name>G8JZ11_RHOFA</name>
<dbReference type="PATRIC" id="fig|1051973.4.peg.5057"/>
<dbReference type="EMBL" id="JN093097">
    <property type="protein sequence ID" value="AET25282.1"/>
    <property type="molecule type" value="Genomic_DNA"/>
</dbReference>
<reference evidence="1" key="1">
    <citation type="journal article" date="2009" name="Proc. Natl. Acad. Sci. U.S.A.">
        <title>Identification of Rhodococcus fascians cytokinins and their modus operandi to reshape the plant.</title>
        <authorList>
            <person name="Pertry I."/>
            <person name="Vaclavikova K."/>
            <person name="Depuydt S."/>
            <person name="Galuszka P."/>
            <person name="Spichal L."/>
            <person name="Temmerman W."/>
            <person name="Stes E."/>
            <person name="Schmulling T."/>
            <person name="Kakimoto T."/>
            <person name="Van Montagu M.C."/>
            <person name="Strnad M."/>
            <person name="Holsters M."/>
            <person name="Tarkowski P."/>
            <person name="Vereecke D."/>
        </authorList>
    </citation>
    <scope>NUCLEOTIDE SEQUENCE</scope>
    <source>
        <strain evidence="1">D188</strain>
        <plasmid evidence="1">pFiD188</plasmid>
    </source>
</reference>
<reference evidence="1" key="4">
    <citation type="submission" date="2011-06" db="EMBL/GenBank/DDBJ databases">
        <authorList>
            <person name="Vereecke D.M."/>
        </authorList>
    </citation>
    <scope>NUCLEOTIDE SEQUENCE</scope>
    <source>
        <strain evidence="1">D188</strain>
        <plasmid evidence="1">pFiD188</plasmid>
    </source>
</reference>
<keyword evidence="1" id="KW-0614">Plasmid</keyword>
<geneLocation type="plasmid" evidence="1">
    <name>pFiD188</name>
</geneLocation>
<dbReference type="InterPro" id="IPR011008">
    <property type="entry name" value="Dimeric_a/b-barrel"/>
</dbReference>
<reference evidence="1" key="5">
    <citation type="journal article" date="2012" name="Mol. Plant Microbe Interact.">
        <title>pFiD188, the linear virulence plasmid of Rhodococcus fascians D188.</title>
        <authorList>
            <person name="Francis I."/>
            <person name="De Keyser A."/>
            <person name="De Backer P."/>
            <person name="Simon-Mateo C."/>
            <person name="Kalkus J."/>
            <person name="Pertry I."/>
            <person name="Ardiles-Diaz W."/>
            <person name="De Rycke R."/>
            <person name="Vandeputte O.M."/>
            <person name="El Jaziri M."/>
            <person name="Holsters M."/>
            <person name="Vereecke D."/>
        </authorList>
    </citation>
    <scope>NUCLEOTIDE SEQUENCE</scope>
    <source>
        <strain evidence="1">D188</strain>
        <plasmid evidence="1">pFiD188</plasmid>
    </source>
</reference>
<dbReference type="KEGG" id="rfa:A3L23_05010"/>
<reference evidence="1" key="3">
    <citation type="journal article" date="2011" name="Annu. Rev. Phytopathol.">
        <title>A successful bacterial coup d'etat: how Rhodococcus fascians redirects plant development.</title>
        <authorList>
            <person name="Stes E."/>
            <person name="Vandeputte O.M."/>
            <person name="El Jaziri M."/>
            <person name="Holsters M."/>
            <person name="Vereecke D."/>
        </authorList>
    </citation>
    <scope>NUCLEOTIDE SEQUENCE</scope>
    <source>
        <strain evidence="1">D188</strain>
        <plasmid evidence="1">pFiD188</plasmid>
    </source>
</reference>
<sequence length="103" mass="12020">MITVIETWHLTAEAAENALSVLQEMDELLDDNAHHHPGWAGHARFFQHASDPQRVTMTYPWESAEHATHLLESETPLLEDFYRRYCERPREVVFAHELPVDVE</sequence>
<proteinExistence type="predicted"/>
<organism evidence="1">
    <name type="scientific">Rhodococcoides fascians D188</name>
    <dbReference type="NCBI Taxonomy" id="1051973"/>
    <lineage>
        <taxon>Bacteria</taxon>
        <taxon>Bacillati</taxon>
        <taxon>Actinomycetota</taxon>
        <taxon>Actinomycetes</taxon>
        <taxon>Mycobacteriales</taxon>
        <taxon>Nocardiaceae</taxon>
        <taxon>Rhodococcoides</taxon>
    </lineage>
</organism>
<reference evidence="1" key="2">
    <citation type="journal article" date="2010" name="Mol. Plant Microbe Interact.">
        <title>Rhodococcus fascians impacts plant development through the dynamic fas-mediated production of a cytokinin mix.</title>
        <authorList>
            <person name="Pertry I."/>
            <person name="Vaclavikova K."/>
            <person name="Gemrotova M."/>
            <person name="Spichal L."/>
            <person name="Galuszka P."/>
            <person name="Depuydt S."/>
            <person name="Temmerman W."/>
            <person name="Stes E."/>
            <person name="De Keyser A."/>
            <person name="Riefler M."/>
            <person name="Biondi S."/>
            <person name="Novak O."/>
            <person name="Schmulling T."/>
            <person name="Strnad M."/>
            <person name="Tarkowski P."/>
            <person name="Holsters M."/>
            <person name="Vereecke D."/>
        </authorList>
    </citation>
    <scope>NUCLEOTIDE SEQUENCE</scope>
    <source>
        <strain evidence="1">D188</strain>
        <plasmid evidence="1">pFiD188</plasmid>
    </source>
</reference>
<gene>
    <name evidence="1" type="ORF">pFi_146</name>
</gene>
<evidence type="ECO:0000313" key="1">
    <source>
        <dbReference type="EMBL" id="AET25282.1"/>
    </source>
</evidence>
<accession>G8JZ11</accession>
<dbReference type="AlphaFoldDB" id="G8JZ11"/>
<dbReference type="RefSeq" id="WP_015586200.1">
    <property type="nucleotide sequence ID" value="NC_021080.1"/>
</dbReference>
<dbReference type="SUPFAM" id="SSF54909">
    <property type="entry name" value="Dimeric alpha+beta barrel"/>
    <property type="match status" value="1"/>
</dbReference>
<protein>
    <submittedName>
        <fullName evidence="1">Uncharacterized protein</fullName>
    </submittedName>
</protein>